<dbReference type="InterPro" id="IPR017609">
    <property type="entry name" value="Xanthine_dehydrogenase_dsu"/>
</dbReference>
<dbReference type="GO" id="GO:0005506">
    <property type="term" value="F:iron ion binding"/>
    <property type="evidence" value="ECO:0007669"/>
    <property type="project" value="InterPro"/>
</dbReference>
<dbReference type="PANTHER" id="PTHR11908">
    <property type="entry name" value="XANTHINE DEHYDROGENASE"/>
    <property type="match status" value="1"/>
</dbReference>
<evidence type="ECO:0000313" key="3">
    <source>
        <dbReference type="EMBL" id="CAB5044587.1"/>
    </source>
</evidence>
<dbReference type="InterPro" id="IPR016208">
    <property type="entry name" value="Ald_Oxase/xanthine_DH-like"/>
</dbReference>
<proteinExistence type="predicted"/>
<dbReference type="SUPFAM" id="SSF54665">
    <property type="entry name" value="CO dehydrogenase molybdoprotein N-domain-like"/>
    <property type="match status" value="1"/>
</dbReference>
<name>A0A6J7STU1_9ZZZZ</name>
<evidence type="ECO:0000313" key="2">
    <source>
        <dbReference type="EMBL" id="CAB4762863.1"/>
    </source>
</evidence>
<dbReference type="InterPro" id="IPR037165">
    <property type="entry name" value="AldOxase/xan_DH_Mopterin-bd_sf"/>
</dbReference>
<dbReference type="SMART" id="SM01008">
    <property type="entry name" value="Ald_Xan_dh_C"/>
    <property type="match status" value="1"/>
</dbReference>
<dbReference type="Pfam" id="PF01315">
    <property type="entry name" value="Ald_Xan_dh_C"/>
    <property type="match status" value="1"/>
</dbReference>
<organism evidence="3">
    <name type="scientific">freshwater metagenome</name>
    <dbReference type="NCBI Taxonomy" id="449393"/>
    <lineage>
        <taxon>unclassified sequences</taxon>
        <taxon>metagenomes</taxon>
        <taxon>ecological metagenomes</taxon>
    </lineage>
</organism>
<gene>
    <name evidence="2" type="ORF">UFOPK2870_00782</name>
    <name evidence="3" type="ORF">UFOPK4293_00141</name>
</gene>
<dbReference type="AlphaFoldDB" id="A0A6J7STU1"/>
<reference evidence="3" key="1">
    <citation type="submission" date="2020-05" db="EMBL/GenBank/DDBJ databases">
        <authorList>
            <person name="Chiriac C."/>
            <person name="Salcher M."/>
            <person name="Ghai R."/>
            <person name="Kavagutti S V."/>
        </authorList>
    </citation>
    <scope>NUCLEOTIDE SEQUENCE</scope>
</reference>
<dbReference type="NCBIfam" id="TIGR03196">
    <property type="entry name" value="pucD"/>
    <property type="match status" value="1"/>
</dbReference>
<dbReference type="InterPro" id="IPR000674">
    <property type="entry name" value="Ald_Oxase/Xan_DH_a/b"/>
</dbReference>
<dbReference type="Pfam" id="PF02738">
    <property type="entry name" value="MoCoBD_1"/>
    <property type="match status" value="1"/>
</dbReference>
<dbReference type="GO" id="GO:0016491">
    <property type="term" value="F:oxidoreductase activity"/>
    <property type="evidence" value="ECO:0007669"/>
    <property type="project" value="InterPro"/>
</dbReference>
<dbReference type="InterPro" id="IPR036856">
    <property type="entry name" value="Ald_Oxase/Xan_DH_a/b_sf"/>
</dbReference>
<accession>A0A6J7STU1</accession>
<feature type="domain" description="Aldehyde oxidase/xanthine dehydrogenase a/b hammerhead" evidence="1">
    <location>
        <begin position="25"/>
        <end position="131"/>
    </location>
</feature>
<sequence>MTITKTHRDVLGASALRPDGVAKVQGDFSFSSDLHAENMLWGATLRSPHPYARIISIDLSGAWKIAGVECVITADDVPGQLTYGLISEDQPVFAKDVVRYMGEPIAAVAADHPETCRRALAAIKVEYEILEPLTDPERAIDGSHPDIHPDGNIIRHQRIVSGDITATAPIVVEGTYDIGMQDQAFLGTESALALPDHDGSGIEVFVATQWLHEDRKQMAKCLGLPEEKVRLVLGGVGGAFGAREDISLQVHTALLALRTGRPVKMQYGREESFFGHVHRHPAQIWMRHHATEDGRIVKIEARMVFDGGAYSSTSSAVLINGVTHTQGPYQCPNAVVDGYATRTNNPPCGAMRGFGVVQACFAHEGQMDKLAVATGIDEVEIRLRNIIHTGDTMITGQVLESVAPVERCIRETAALPLPAEMSSHPHELDLPGGSGRTADRRHIVRGIGWGVSMKNLMYSEGFDDYSTARCTLTNGKVELKFATSEVGQGFVTLAPQIARSILGVDDVTYDTIDTQIGSAGSTSASRQTWMSGGAVDGACRLVRERLFEHVGALHGVDPLRLGIDDTDIIDTIGDFRISVQEACADLSISETFEYHHRPTEDLDENGQGNCHVAFAFVAHRAVVDVDIELGLVKVVQIATAQDVGRVLNPMSVVGQIEGGIAQGLGLAVMEEIIVKDGKVRNPSFTDYLLPTALDAPQVLISMIEEPDPQAPMGAKGVGEAPCISVTPAIVAAIRNAIGKPIDRCPVRPQDICF</sequence>
<dbReference type="SUPFAM" id="SSF56003">
    <property type="entry name" value="Molybdenum cofactor-binding domain"/>
    <property type="match status" value="1"/>
</dbReference>
<dbReference type="InterPro" id="IPR046867">
    <property type="entry name" value="AldOxase/xan_DH_MoCoBD2"/>
</dbReference>
<protein>
    <submittedName>
        <fullName evidence="3">Unannotated protein</fullName>
    </submittedName>
</protein>
<dbReference type="PANTHER" id="PTHR11908:SF157">
    <property type="entry name" value="XANTHINE DEHYDROGENASE SUBUNIT D-RELATED"/>
    <property type="match status" value="1"/>
</dbReference>
<dbReference type="EMBL" id="CAFBQH010000004">
    <property type="protein sequence ID" value="CAB5044587.1"/>
    <property type="molecule type" value="Genomic_DNA"/>
</dbReference>
<dbReference type="EMBL" id="CAEZZL010000054">
    <property type="protein sequence ID" value="CAB4762863.1"/>
    <property type="molecule type" value="Genomic_DNA"/>
</dbReference>
<dbReference type="Gene3D" id="3.90.1170.50">
    <property type="entry name" value="Aldehyde oxidase/xanthine dehydrogenase, a/b hammerhead"/>
    <property type="match status" value="1"/>
</dbReference>
<dbReference type="InterPro" id="IPR008274">
    <property type="entry name" value="AldOxase/xan_DH_MoCoBD1"/>
</dbReference>
<evidence type="ECO:0000259" key="1">
    <source>
        <dbReference type="SMART" id="SM01008"/>
    </source>
</evidence>
<dbReference type="Gene3D" id="3.30.365.10">
    <property type="entry name" value="Aldehyde oxidase/xanthine dehydrogenase, molybdopterin binding domain"/>
    <property type="match status" value="4"/>
</dbReference>
<dbReference type="Pfam" id="PF20256">
    <property type="entry name" value="MoCoBD_2"/>
    <property type="match status" value="1"/>
</dbReference>